<sequence>MRRFLVKVFNLPLRIKAGIAVSVFIFTQCGIGADFAYAGSGKAENLRKPAVAEAAGSGSAKALGEVITAISNSIRGVLRPITEEDKEGAASRITNKDVFDRVQAMLQPIVEYDRDKIKERIKLYIDPATGRERPEHREIVQQIIHEEMSKSNRGRAQDVERVAKEVAAECLNNDVDVIATRHSRAFDTAAKLLANSIVVESNQLRDTVTKLENSIDRHIGFKEEQLSQRYNDALGRLAPEVLFFVNLLLQKDVSMAQIEGGAKRLRKQIGILRTNLLGAVDESGLVSEWWIKRERARVLRSLEGLEKLIRKTSKAFKDAPKRHPIFNVELSNTFIPMDSYNIFWTNEGYDPLDSPDLEMAKLVKQARNQVHATPNSPEFLKYCQDWVEALPAHASYYIDDHGKVVPHTVRNIMKGLYLGYAEPWIENVEWAMQTEHVALARQFLVDRPEFAAQISAIMKKSGVDREEAVRLLVIQLVDAGRINKQDIADVAAIIWQSYFYLRPKIAQEAEKAGYGADRYEILKKFLYEDKSEGNLFSKLLSSVKADDVVSGHSLSSQAQRMLWTTLNKRRALPMLHIMTTLAPGETTKIQNWIEEAMSLYLMCREHGFEPEVRRRYEAYSKRMRAIAGRLSEELALDPDKPEEKARLNDEAAKLYFLIESERPVADTSNDPEDVSDIRAVQEYFDAHPEILREAEDFVVKELAGKGTSDEIKQKYAAQIRGEALCRARHMYMREKGVREDSRIKERIDPNSGKFYIRRDLVAEHGLSEQLGDSLYNYTASGVMPDWYIGYDPSRVDLGPEIVSSEKDVPKICSANNPQALRRSYRMYSLYNIDPSPLHSTSDGKFAKVQENFITRGGPYYLSLGAGITLEAIARGTWSVFMGISNKRGDRKVSPTGSDYRGFCVPKEWCLMTDAIKLAADPRTRDLLFDEWGMPKDKELRQLISDDFQKVINNLPLYATEEEVISVARKMLSNKYSEYIQFAQREVTIKDDDGTERTESITAVYIARLPELLQLMAKIGNIHNEWLADARKYSIEIASWTVDGLMKLEQINRIGQFRKLLKVYEGLKYRWYNDSQLQKLWGVLESDNLEQRTEKFRNWMRTVVIVGCPPYKESTQDYRFSGFAAFLELASGLYYNTMKYLDDDARRIFKDMVTDMFGSVTAPTFGGITMVGPVGWDGVAGNMPDIQTDFAKFSQIARSGIKEFLGEGAIADEAEQDAWIDVNRRAHGLDFANWEWHTAFPGLLMEDQLRERLDALYEKISLQLIYLVFGTSYNEIADNVRIMLKNAFVGSKSLDGNPDTAIKGYCIKYKGDLRLWPEIKEMLESSEPDTKKKAKALIRAIGPVINMLAAREEDVHTRNEMQKMVARADVVNLGIPETELLDLLASEKLPFTLSEMRRLQENPTFLFVDGTAGARFPFAESRDPATKNFVKRLLNLEPKAVYEPMGTGFEDVRVWQAEMQKERSMAQDLLTAIQSSSYKEAEKALETIRRYYMLELKTHESINFAEIARDRGLKSYDAYKYKAEQVSGVCSGKIDIKHLDFVTFLALGGQYLVDGKYESAEALEEAARTFNSEVAGLGPEQNLAAAVAAGAGRTKGQNAFLSYAVGVVVPHVAQPFAQVATGVRTSMKDITEALGAVAEYLNRIMALEQKQAMAARKNAFDETQEILEAAPHAFEVLYSGAVDLLPQAGPGNPDYRINPDTFGAFLAHTKYAYISLLNRIMPDEKDKLKKKLAAAINSTFGGGLVTTQEYAQLTKLLGELAECADNNTALLEEVARMGELLDITFLMENCFSSNVFDLNPRIHNMAPTWKAVAAFMDKSVNNHIFDYWPWHIDKERGAGFESYSREEKFEIASRINSRWLYPFLRWALVNKTEMAQLEPSYADKLLGEYHGGITRLGIGVGGETEAQKAWYSYGRIRDIAVLRAEGNPLPEVFEGLSPEVINAANRRNLAVVYPCGNTTIPYATKRNPQQNLTGVNLFTCAFPEIEEGEDGRKYARVKDAFTWMSKVDYEKSLREAGEDEDVIARRLANIDVDKGVVVLAGFSRPITVDGVWFHTFNVKRTRIDEIEGVLVQPFLWEALTHLKCDYADMYGPYGISTPAQKEFKMSREAVKTRFGGNMPEWMEALIDIPDVTQAQQMEQVKKAILELCLGTNCSEIIIKPEVESGGRGTEIFQIKDEKGRLINENLEAAVVHAASLLKVDDIVVQAFIRSRVRQMFSKKFIRDIEARFAAELGIAVDVDEPLFTYNRTILVAADEQHPEFERAKAILAYVEIEGRTYFITHYIGGISSEGVANIGRGGRLFMLRGEDIDRKLNPKYRQDAMWSLREVSFRAMKAQRAHLRKNWKVILADYLKHNPAFAEDENIKSLFSQDALPEKYLEIPYEMGDYLAYWLVDEHDNVKQVYDWDRETDNFVDLYDSEGAWKGVSIYDIEGSLVVPDLATGKFNLFDSDGNRRQLYYRKPGAEGFDPDRHAVRALTYTKMEPNPLAGLWGPHANREEAYGVPADETAAYWIFQLMARNTSKTRELIANARFASDAQYARGTDTVKTRHLASMQTRPEENPARLALNIALKQLNKQNFFHLTPSDLSVVLQHYLVITGKNNLDDVDALAGLLQGENARLMKRLLAEPEFENYRQRVIDTAVDMRRDMRKAGRASVAPDNFMPGLRISPFASTAAETKDLLDPVNRTNVAVVFSGSPAAMQITVARLQQDADKAFEEGRIRRKINVLGVRADVLLASDKGKVNSVIYASDETDAVELNLEMPVHISWILPRNLSDNELFMHQQIAEYASEHAISISASLDSVRQSADKYLLYPAIENAKTFSESPADFFGMPVGVKNGIVNNPDVQTPAYKVLSVLNKINMNAVIADLIADILIRRDMDQATLPIYVQPEYGTEGIGVKVFMAHVKRDADGGIVVTDAEELSNAISAHIKKNIIETKDLNKQGTAILREGRGNVFFAADESAEPVNITFRVNAGFDGEKAFAETGYAQVASSENPLITSVEQGGKVEDINIALHSLRYRDAQGGWQRFNPTVGEIKRIKKAAGDIARILDVKYGGVDFVLEVNQNGCLSAIVPLEMNARGVLSPSVKILETETLPVGYRIFRHRELAPVKFWQMVERDAQSVAAGAAVKAAARGEAALVIGPDDINRITIVNGLVSRFGRENIFEAADAAGATGIVEKIGDTHTITVVVNASGDPNVISQIANSIGGAKILTYDGTKPIDELLEGV</sequence>
<evidence type="ECO:0000313" key="2">
    <source>
        <dbReference type="Proteomes" id="UP000231267"/>
    </source>
</evidence>
<evidence type="ECO:0000313" key="1">
    <source>
        <dbReference type="EMBL" id="PIW66917.1"/>
    </source>
</evidence>
<organism evidence="1 2">
    <name type="scientific">Candidatus Taenaricola geysiri</name>
    <dbReference type="NCBI Taxonomy" id="1974752"/>
    <lineage>
        <taxon>Bacteria</taxon>
        <taxon>Pseudomonadati</taxon>
        <taxon>Candidatus Omnitrophota</taxon>
        <taxon>Candidatus Taenaricola</taxon>
    </lineage>
</organism>
<reference evidence="1 2" key="1">
    <citation type="submission" date="2017-09" db="EMBL/GenBank/DDBJ databases">
        <title>Depth-based differentiation of microbial function through sediment-hosted aquifers and enrichment of novel symbionts in the deep terrestrial subsurface.</title>
        <authorList>
            <person name="Probst A.J."/>
            <person name="Ladd B."/>
            <person name="Jarett J.K."/>
            <person name="Geller-Mcgrath D.E."/>
            <person name="Sieber C.M."/>
            <person name="Emerson J.B."/>
            <person name="Anantharaman K."/>
            <person name="Thomas B.C."/>
            <person name="Malmstrom R."/>
            <person name="Stieglmeier M."/>
            <person name="Klingl A."/>
            <person name="Woyke T."/>
            <person name="Ryan C.M."/>
            <person name="Banfield J.F."/>
        </authorList>
    </citation>
    <scope>NUCLEOTIDE SEQUENCE [LARGE SCALE GENOMIC DNA]</scope>
    <source>
        <strain evidence="1">CG12_big_fil_rev_8_21_14_0_65_43_15</strain>
    </source>
</reference>
<comment type="caution">
    <text evidence="1">The sequence shown here is derived from an EMBL/GenBank/DDBJ whole genome shotgun (WGS) entry which is preliminary data.</text>
</comment>
<name>A0A2J0LSW8_9BACT</name>
<protein>
    <submittedName>
        <fullName evidence="1">Uncharacterized protein</fullName>
    </submittedName>
</protein>
<accession>A0A2J0LSW8</accession>
<gene>
    <name evidence="1" type="ORF">COW11_00790</name>
</gene>
<dbReference type="EMBL" id="PFGP01000018">
    <property type="protein sequence ID" value="PIW66917.1"/>
    <property type="molecule type" value="Genomic_DNA"/>
</dbReference>
<dbReference type="Proteomes" id="UP000231267">
    <property type="component" value="Unassembled WGS sequence"/>
</dbReference>
<proteinExistence type="predicted"/>